<dbReference type="InterPro" id="IPR012348">
    <property type="entry name" value="RNR-like"/>
</dbReference>
<sequence length="148" mass="15766">MIMTTAVSLFAASGFYFVSAVTAEEQVVSSEAVQIVPEAGAPAVELPVAAQEVAGPIEVGNKICPVSGENVYEKGEPFKFEHNGKIYNLCCKMCVKDFKADPEKYSKIAEEAAAKDAEEGQDSALDVAGEEPGHEHGPEGEGHEMHHE</sequence>
<dbReference type="GO" id="GO:0016491">
    <property type="term" value="F:oxidoreductase activity"/>
    <property type="evidence" value="ECO:0007669"/>
    <property type="project" value="InterPro"/>
</dbReference>
<evidence type="ECO:0000256" key="1">
    <source>
        <dbReference type="SAM" id="MobiDB-lite"/>
    </source>
</evidence>
<dbReference type="Proteomes" id="UP000033965">
    <property type="component" value="Unassembled WGS sequence"/>
</dbReference>
<dbReference type="EMBL" id="LCPZ01000006">
    <property type="protein sequence ID" value="KKW08920.1"/>
    <property type="molecule type" value="Genomic_DNA"/>
</dbReference>
<name>A0A0G1VRJ3_9BACT</name>
<dbReference type="InterPro" id="IPR009078">
    <property type="entry name" value="Ferritin-like_SF"/>
</dbReference>
<feature type="region of interest" description="Disordered" evidence="1">
    <location>
        <begin position="112"/>
        <end position="148"/>
    </location>
</feature>
<dbReference type="AlphaFoldDB" id="A0A0G1VRJ3"/>
<organism evidence="4 5">
    <name type="scientific">Candidatus Kaiserbacteria bacterium GW2011_GWA2_49_19</name>
    <dbReference type="NCBI Taxonomy" id="1618669"/>
    <lineage>
        <taxon>Bacteria</taxon>
        <taxon>Candidatus Kaiseribacteriota</taxon>
    </lineage>
</organism>
<evidence type="ECO:0000256" key="2">
    <source>
        <dbReference type="SAM" id="SignalP"/>
    </source>
</evidence>
<gene>
    <name evidence="4" type="ORF">UY44_C0006G0005</name>
</gene>
<dbReference type="SUPFAM" id="SSF47240">
    <property type="entry name" value="Ferritin-like"/>
    <property type="match status" value="1"/>
</dbReference>
<dbReference type="InterPro" id="IPR011017">
    <property type="entry name" value="TRASH_dom"/>
</dbReference>
<proteinExistence type="predicted"/>
<keyword evidence="2" id="KW-0732">Signal</keyword>
<accession>A0A0G1VRJ3</accession>
<feature type="signal peptide" evidence="2">
    <location>
        <begin position="1"/>
        <end position="23"/>
    </location>
</feature>
<dbReference type="Gene3D" id="1.10.620.20">
    <property type="entry name" value="Ribonucleotide Reductase, subunit A"/>
    <property type="match status" value="1"/>
</dbReference>
<evidence type="ECO:0000313" key="4">
    <source>
        <dbReference type="EMBL" id="KKW08920.1"/>
    </source>
</evidence>
<feature type="domain" description="TRASH" evidence="3">
    <location>
        <begin position="64"/>
        <end position="102"/>
    </location>
</feature>
<reference evidence="4 5" key="1">
    <citation type="journal article" date="2015" name="Nature">
        <title>rRNA introns, odd ribosomes, and small enigmatic genomes across a large radiation of phyla.</title>
        <authorList>
            <person name="Brown C.T."/>
            <person name="Hug L.A."/>
            <person name="Thomas B.C."/>
            <person name="Sharon I."/>
            <person name="Castelle C.J."/>
            <person name="Singh A."/>
            <person name="Wilkins M.J."/>
            <person name="Williams K.H."/>
            <person name="Banfield J.F."/>
        </authorList>
    </citation>
    <scope>NUCLEOTIDE SEQUENCE [LARGE SCALE GENOMIC DNA]</scope>
</reference>
<feature type="chain" id="PRO_5002540268" description="TRASH domain-containing protein" evidence="2">
    <location>
        <begin position="24"/>
        <end position="148"/>
    </location>
</feature>
<evidence type="ECO:0000259" key="3">
    <source>
        <dbReference type="SMART" id="SM00746"/>
    </source>
</evidence>
<dbReference type="SMART" id="SM00746">
    <property type="entry name" value="TRASH"/>
    <property type="match status" value="1"/>
</dbReference>
<comment type="caution">
    <text evidence="4">The sequence shown here is derived from an EMBL/GenBank/DDBJ whole genome shotgun (WGS) entry which is preliminary data.</text>
</comment>
<evidence type="ECO:0000313" key="5">
    <source>
        <dbReference type="Proteomes" id="UP000033965"/>
    </source>
</evidence>
<protein>
    <recommendedName>
        <fullName evidence="3">TRASH domain-containing protein</fullName>
    </recommendedName>
</protein>
<feature type="compositionally biased region" description="Basic and acidic residues" evidence="1">
    <location>
        <begin position="131"/>
        <end position="148"/>
    </location>
</feature>